<accession>A0AAV5I663</accession>
<name>A0AAV5I663_9ROSI</name>
<organism evidence="2 3">
    <name type="scientific">Rubroshorea leprosula</name>
    <dbReference type="NCBI Taxonomy" id="152421"/>
    <lineage>
        <taxon>Eukaryota</taxon>
        <taxon>Viridiplantae</taxon>
        <taxon>Streptophyta</taxon>
        <taxon>Embryophyta</taxon>
        <taxon>Tracheophyta</taxon>
        <taxon>Spermatophyta</taxon>
        <taxon>Magnoliopsida</taxon>
        <taxon>eudicotyledons</taxon>
        <taxon>Gunneridae</taxon>
        <taxon>Pentapetalae</taxon>
        <taxon>rosids</taxon>
        <taxon>malvids</taxon>
        <taxon>Malvales</taxon>
        <taxon>Dipterocarpaceae</taxon>
        <taxon>Rubroshorea</taxon>
    </lineage>
</organism>
<feature type="transmembrane region" description="Helical" evidence="1">
    <location>
        <begin position="6"/>
        <end position="28"/>
    </location>
</feature>
<keyword evidence="1" id="KW-1133">Transmembrane helix</keyword>
<dbReference type="AlphaFoldDB" id="A0AAV5I663"/>
<evidence type="ECO:0000256" key="1">
    <source>
        <dbReference type="SAM" id="Phobius"/>
    </source>
</evidence>
<dbReference type="Proteomes" id="UP001054252">
    <property type="component" value="Unassembled WGS sequence"/>
</dbReference>
<keyword evidence="3" id="KW-1185">Reference proteome</keyword>
<protein>
    <submittedName>
        <fullName evidence="2">Uncharacterized protein</fullName>
    </submittedName>
</protein>
<sequence length="34" mass="3986">MEVWEVAIRLHLFMGMISGTTSMTVMFIPSTRRR</sequence>
<dbReference type="EMBL" id="BPVZ01000007">
    <property type="protein sequence ID" value="GKU93706.1"/>
    <property type="molecule type" value="Genomic_DNA"/>
</dbReference>
<keyword evidence="1" id="KW-0812">Transmembrane</keyword>
<keyword evidence="1" id="KW-0472">Membrane</keyword>
<comment type="caution">
    <text evidence="2">The sequence shown here is derived from an EMBL/GenBank/DDBJ whole genome shotgun (WGS) entry which is preliminary data.</text>
</comment>
<reference evidence="2 3" key="1">
    <citation type="journal article" date="2021" name="Commun. Biol.">
        <title>The genome of Shorea leprosula (Dipterocarpaceae) highlights the ecological relevance of drought in aseasonal tropical rainforests.</title>
        <authorList>
            <person name="Ng K.K.S."/>
            <person name="Kobayashi M.J."/>
            <person name="Fawcett J.A."/>
            <person name="Hatakeyama M."/>
            <person name="Paape T."/>
            <person name="Ng C.H."/>
            <person name="Ang C.C."/>
            <person name="Tnah L.H."/>
            <person name="Lee C.T."/>
            <person name="Nishiyama T."/>
            <person name="Sese J."/>
            <person name="O'Brien M.J."/>
            <person name="Copetti D."/>
            <person name="Mohd Noor M.I."/>
            <person name="Ong R.C."/>
            <person name="Putra M."/>
            <person name="Sireger I.Z."/>
            <person name="Indrioko S."/>
            <person name="Kosugi Y."/>
            <person name="Izuno A."/>
            <person name="Isagi Y."/>
            <person name="Lee S.L."/>
            <person name="Shimizu K.K."/>
        </authorList>
    </citation>
    <scope>NUCLEOTIDE SEQUENCE [LARGE SCALE GENOMIC DNA]</scope>
    <source>
        <strain evidence="2">214</strain>
    </source>
</reference>
<evidence type="ECO:0000313" key="2">
    <source>
        <dbReference type="EMBL" id="GKU93706.1"/>
    </source>
</evidence>
<evidence type="ECO:0000313" key="3">
    <source>
        <dbReference type="Proteomes" id="UP001054252"/>
    </source>
</evidence>
<gene>
    <name evidence="2" type="ORF">SLEP1_g7278</name>
</gene>
<proteinExistence type="predicted"/>